<comment type="caution">
    <text evidence="7">The sequence shown here is derived from an EMBL/GenBank/DDBJ whole genome shotgun (WGS) entry which is preliminary data.</text>
</comment>
<protein>
    <recommendedName>
        <fullName evidence="2">diguanylate cyclase</fullName>
        <ecNumber evidence="2">2.7.7.65</ecNumber>
    </recommendedName>
</protein>
<dbReference type="NCBIfam" id="TIGR00254">
    <property type="entry name" value="GGDEF"/>
    <property type="match status" value="1"/>
</dbReference>
<proteinExistence type="predicted"/>
<comment type="catalytic activity">
    <reaction evidence="3">
        <text>2 GTP = 3',3'-c-di-GMP + 2 diphosphate</text>
        <dbReference type="Rhea" id="RHEA:24898"/>
        <dbReference type="ChEBI" id="CHEBI:33019"/>
        <dbReference type="ChEBI" id="CHEBI:37565"/>
        <dbReference type="ChEBI" id="CHEBI:58805"/>
        <dbReference type="EC" id="2.7.7.65"/>
    </reaction>
</comment>
<dbReference type="SUPFAM" id="SSF55073">
    <property type="entry name" value="Nucleotide cyclase"/>
    <property type="match status" value="1"/>
</dbReference>
<dbReference type="PROSITE" id="PS50887">
    <property type="entry name" value="GGDEF"/>
    <property type="match status" value="1"/>
</dbReference>
<keyword evidence="5" id="KW-1133">Transmembrane helix</keyword>
<dbReference type="Proteomes" id="UP000317839">
    <property type="component" value="Unassembled WGS sequence"/>
</dbReference>
<organism evidence="7 8">
    <name type="scientific">Aliikangiella marina</name>
    <dbReference type="NCBI Taxonomy" id="1712262"/>
    <lineage>
        <taxon>Bacteria</taxon>
        <taxon>Pseudomonadati</taxon>
        <taxon>Pseudomonadota</taxon>
        <taxon>Gammaproteobacteria</taxon>
        <taxon>Oceanospirillales</taxon>
        <taxon>Pleioneaceae</taxon>
        <taxon>Aliikangiella</taxon>
    </lineage>
</organism>
<dbReference type="PANTHER" id="PTHR45138:SF9">
    <property type="entry name" value="DIGUANYLATE CYCLASE DGCM-RELATED"/>
    <property type="match status" value="1"/>
</dbReference>
<dbReference type="Pfam" id="PF00990">
    <property type="entry name" value="GGDEF"/>
    <property type="match status" value="1"/>
</dbReference>
<dbReference type="InterPro" id="IPR029787">
    <property type="entry name" value="Nucleotide_cyclase"/>
</dbReference>
<reference evidence="7 8" key="1">
    <citation type="submission" date="2019-06" db="EMBL/GenBank/DDBJ databases">
        <title>Draft genome of Aliikangiella marina GYP-15.</title>
        <authorList>
            <person name="Wang G."/>
        </authorList>
    </citation>
    <scope>NUCLEOTIDE SEQUENCE [LARGE SCALE GENOMIC DNA]</scope>
    <source>
        <strain evidence="7 8">GYP-15</strain>
    </source>
</reference>
<dbReference type="FunFam" id="3.30.70.270:FF:000001">
    <property type="entry name" value="Diguanylate cyclase domain protein"/>
    <property type="match status" value="1"/>
</dbReference>
<evidence type="ECO:0000313" key="8">
    <source>
        <dbReference type="Proteomes" id="UP000317839"/>
    </source>
</evidence>
<keyword evidence="8" id="KW-1185">Reference proteome</keyword>
<comment type="cofactor">
    <cofactor evidence="1">
        <name>Mg(2+)</name>
        <dbReference type="ChEBI" id="CHEBI:18420"/>
    </cofactor>
</comment>
<dbReference type="EMBL" id="VIKR01000001">
    <property type="protein sequence ID" value="TQV76880.1"/>
    <property type="molecule type" value="Genomic_DNA"/>
</dbReference>
<evidence type="ECO:0000313" key="7">
    <source>
        <dbReference type="EMBL" id="TQV76880.1"/>
    </source>
</evidence>
<feature type="coiled-coil region" evidence="4">
    <location>
        <begin position="356"/>
        <end position="383"/>
    </location>
</feature>
<dbReference type="InterPro" id="IPR000160">
    <property type="entry name" value="GGDEF_dom"/>
</dbReference>
<evidence type="ECO:0000256" key="2">
    <source>
        <dbReference type="ARBA" id="ARBA00012528"/>
    </source>
</evidence>
<dbReference type="PANTHER" id="PTHR45138">
    <property type="entry name" value="REGULATORY COMPONENTS OF SENSORY TRANSDUCTION SYSTEM"/>
    <property type="match status" value="1"/>
</dbReference>
<dbReference type="EC" id="2.7.7.65" evidence="2"/>
<dbReference type="InterPro" id="IPR043128">
    <property type="entry name" value="Rev_trsase/Diguanyl_cyclase"/>
</dbReference>
<dbReference type="SMART" id="SM00267">
    <property type="entry name" value="GGDEF"/>
    <property type="match status" value="1"/>
</dbReference>
<keyword evidence="5" id="KW-0472">Membrane</keyword>
<feature type="transmembrane region" description="Helical" evidence="5">
    <location>
        <begin position="389"/>
        <end position="408"/>
    </location>
</feature>
<dbReference type="GO" id="GO:0052621">
    <property type="term" value="F:diguanylate cyclase activity"/>
    <property type="evidence" value="ECO:0007669"/>
    <property type="project" value="UniProtKB-EC"/>
</dbReference>
<evidence type="ECO:0000256" key="1">
    <source>
        <dbReference type="ARBA" id="ARBA00001946"/>
    </source>
</evidence>
<accession>A0A545TI18</accession>
<sequence length="584" mass="67014">MKANKGYKKLILCMSFFYIPFLVSSKQLELEAVDAQLQLAENVKSSDSVRFDELLYSINSKFDQLTIDQKYRYLFLSAYQSSYKGDVAKAIGLYKHVERNSQNVNLRYKASVSLVNLFSLRKDWQSGFDYLDTINNNFESIEDVSTRHLGLIGASFFYNELEQYEMTQIFVGRLIDEEVSGRNLCMTLGLKLRADLVTRKSELKESDFTSGIQSCLDVNEPIIANVMRSYFGAFYNYKKESETTIKLLERHYEESMGFNYPFLTFEINIALAKAYQNIGDLKKAKQFARVVADSPVANDYIERLVEAFEIIALHAMEKNEFEKAVYYQDKYIRAKEKLFEQAKAKQIAIEFSKHRAVEKDNQIKILNNQNRILQLEKELSEESALYNRWIIILLVVSVSILFMWVFYVKRSQQKLRYLAEFDSLTGVSNRAYFNQNSEAILNYYSKTNRTASLVLFDLDNFKKINDTYGHPIGDEVLKLAAEACKACVRKVDIFGRVGGEEFAMLLPGCELEQALKIAEDCRAKIESIDTSTLGMQGKITASFGVADSASTGYLLKDLTANADEAMYLAKRRGRNRVVNYQSSE</sequence>
<evidence type="ECO:0000259" key="6">
    <source>
        <dbReference type="PROSITE" id="PS50887"/>
    </source>
</evidence>
<dbReference type="RefSeq" id="WP_142888240.1">
    <property type="nucleotide sequence ID" value="NZ_VIKR01000001.1"/>
</dbReference>
<dbReference type="InterPro" id="IPR050469">
    <property type="entry name" value="Diguanylate_Cyclase"/>
</dbReference>
<keyword evidence="5" id="KW-0812">Transmembrane</keyword>
<evidence type="ECO:0000256" key="3">
    <source>
        <dbReference type="ARBA" id="ARBA00034247"/>
    </source>
</evidence>
<dbReference type="AlphaFoldDB" id="A0A545TI18"/>
<name>A0A545TI18_9GAMM</name>
<dbReference type="CDD" id="cd01949">
    <property type="entry name" value="GGDEF"/>
    <property type="match status" value="1"/>
</dbReference>
<dbReference type="OrthoDB" id="9803824at2"/>
<keyword evidence="4" id="KW-0175">Coiled coil</keyword>
<dbReference type="Gene3D" id="3.30.70.270">
    <property type="match status" value="1"/>
</dbReference>
<evidence type="ECO:0000256" key="5">
    <source>
        <dbReference type="SAM" id="Phobius"/>
    </source>
</evidence>
<feature type="domain" description="GGDEF" evidence="6">
    <location>
        <begin position="449"/>
        <end position="582"/>
    </location>
</feature>
<gene>
    <name evidence="7" type="ORF">FLL45_02700</name>
</gene>
<evidence type="ECO:0000256" key="4">
    <source>
        <dbReference type="SAM" id="Coils"/>
    </source>
</evidence>